<dbReference type="AlphaFoldDB" id="A0A9J5YZD6"/>
<accession>A0A9J5YZD6</accession>
<evidence type="ECO:0000313" key="1">
    <source>
        <dbReference type="EMBL" id="KAG5605762.1"/>
    </source>
</evidence>
<name>A0A9J5YZD6_SOLCO</name>
<comment type="caution">
    <text evidence="1">The sequence shown here is derived from an EMBL/GenBank/DDBJ whole genome shotgun (WGS) entry which is preliminary data.</text>
</comment>
<reference evidence="1 2" key="1">
    <citation type="submission" date="2020-09" db="EMBL/GenBank/DDBJ databases">
        <title>De no assembly of potato wild relative species, Solanum commersonii.</title>
        <authorList>
            <person name="Cho K."/>
        </authorList>
    </citation>
    <scope>NUCLEOTIDE SEQUENCE [LARGE SCALE GENOMIC DNA]</scope>
    <source>
        <strain evidence="1">LZ3.2</strain>
        <tissue evidence="1">Leaf</tissue>
    </source>
</reference>
<evidence type="ECO:0008006" key="3">
    <source>
        <dbReference type="Google" id="ProtNLM"/>
    </source>
</evidence>
<proteinExistence type="predicted"/>
<sequence>MPKWSPEINHLSYADDTILFGSTDRYSVRRMMEVLNKYERVSGQLINKEKSYFYLHEDTPFAVVVKLRKLTGWKNKLLTYGGRYILITHVLQSMPLYLLSSINLTKGVINLLHRIFAKFFWSGNRGERRKH</sequence>
<evidence type="ECO:0000313" key="2">
    <source>
        <dbReference type="Proteomes" id="UP000824120"/>
    </source>
</evidence>
<keyword evidence="2" id="KW-1185">Reference proteome</keyword>
<protein>
    <recommendedName>
        <fullName evidence="3">Reverse transcriptase domain-containing protein</fullName>
    </recommendedName>
</protein>
<dbReference type="PANTHER" id="PTHR33116">
    <property type="entry name" value="REVERSE TRANSCRIPTASE ZINC-BINDING DOMAIN-CONTAINING PROTEIN-RELATED-RELATED"/>
    <property type="match status" value="1"/>
</dbReference>
<dbReference type="Proteomes" id="UP000824120">
    <property type="component" value="Chromosome 5"/>
</dbReference>
<dbReference type="OrthoDB" id="1744944at2759"/>
<dbReference type="EMBL" id="JACXVP010000005">
    <property type="protein sequence ID" value="KAG5605762.1"/>
    <property type="molecule type" value="Genomic_DNA"/>
</dbReference>
<gene>
    <name evidence="1" type="ORF">H5410_027254</name>
</gene>
<dbReference type="PANTHER" id="PTHR33116:SF67">
    <property type="entry name" value="REVERSE TRANSCRIPTASE"/>
    <property type="match status" value="1"/>
</dbReference>
<organism evidence="1 2">
    <name type="scientific">Solanum commersonii</name>
    <name type="common">Commerson's wild potato</name>
    <name type="synonym">Commerson's nightshade</name>
    <dbReference type="NCBI Taxonomy" id="4109"/>
    <lineage>
        <taxon>Eukaryota</taxon>
        <taxon>Viridiplantae</taxon>
        <taxon>Streptophyta</taxon>
        <taxon>Embryophyta</taxon>
        <taxon>Tracheophyta</taxon>
        <taxon>Spermatophyta</taxon>
        <taxon>Magnoliopsida</taxon>
        <taxon>eudicotyledons</taxon>
        <taxon>Gunneridae</taxon>
        <taxon>Pentapetalae</taxon>
        <taxon>asterids</taxon>
        <taxon>lamiids</taxon>
        <taxon>Solanales</taxon>
        <taxon>Solanaceae</taxon>
        <taxon>Solanoideae</taxon>
        <taxon>Solaneae</taxon>
        <taxon>Solanum</taxon>
    </lineage>
</organism>